<feature type="transmembrane region" description="Helical" evidence="8">
    <location>
        <begin position="390"/>
        <end position="413"/>
    </location>
</feature>
<dbReference type="InterPro" id="IPR036259">
    <property type="entry name" value="MFS_trans_sf"/>
</dbReference>
<proteinExistence type="inferred from homology"/>
<dbReference type="AlphaFoldDB" id="A0A0C9TI89"/>
<feature type="transmembrane region" description="Helical" evidence="8">
    <location>
        <begin position="220"/>
        <end position="242"/>
    </location>
</feature>
<dbReference type="PANTHER" id="PTHR43791:SF18">
    <property type="entry name" value="NICOTINIC ACID TRANSPORTER TNA1, PUTATIVE (AFU_ORTHOLOGUE AFUA_3G03820)-RELATED"/>
    <property type="match status" value="1"/>
</dbReference>
<feature type="transmembrane region" description="Helical" evidence="8">
    <location>
        <begin position="95"/>
        <end position="115"/>
    </location>
</feature>
<accession>A0A0C9TI89</accession>
<evidence type="ECO:0000313" key="11">
    <source>
        <dbReference type="Proteomes" id="UP000053647"/>
    </source>
</evidence>
<organism evidence="10 11">
    <name type="scientific">Paxillus involutus ATCC 200175</name>
    <dbReference type="NCBI Taxonomy" id="664439"/>
    <lineage>
        <taxon>Eukaryota</taxon>
        <taxon>Fungi</taxon>
        <taxon>Dikarya</taxon>
        <taxon>Basidiomycota</taxon>
        <taxon>Agaricomycotina</taxon>
        <taxon>Agaricomycetes</taxon>
        <taxon>Agaricomycetidae</taxon>
        <taxon>Boletales</taxon>
        <taxon>Paxilineae</taxon>
        <taxon>Paxillaceae</taxon>
        <taxon>Paxillus</taxon>
    </lineage>
</organism>
<evidence type="ECO:0000256" key="1">
    <source>
        <dbReference type="ARBA" id="ARBA00004141"/>
    </source>
</evidence>
<dbReference type="OrthoDB" id="2985014at2759"/>
<keyword evidence="2" id="KW-0813">Transport</keyword>
<dbReference type="Pfam" id="PF07690">
    <property type="entry name" value="MFS_1"/>
    <property type="match status" value="1"/>
</dbReference>
<evidence type="ECO:0000256" key="3">
    <source>
        <dbReference type="ARBA" id="ARBA00022692"/>
    </source>
</evidence>
<evidence type="ECO:0000256" key="5">
    <source>
        <dbReference type="ARBA" id="ARBA00023136"/>
    </source>
</evidence>
<evidence type="ECO:0000313" key="10">
    <source>
        <dbReference type="EMBL" id="KIJ07627.1"/>
    </source>
</evidence>
<dbReference type="InterPro" id="IPR011701">
    <property type="entry name" value="MFS"/>
</dbReference>
<dbReference type="HOGENOM" id="CLU_001265_0_1_1"/>
<dbReference type="EMBL" id="KN819830">
    <property type="protein sequence ID" value="KIJ07627.1"/>
    <property type="molecule type" value="Genomic_DNA"/>
</dbReference>
<sequence length="522" mass="58221">MHRPSEVASNASPSKFDSVVHPQKQEARDSEEKMVPIFTPEQERKLWRRIDLQLLPIITVMYLFSFMDRGVVILGNAKLDGLVTQLHLTGNKFNIALTVFFIPFGLFEFPSNLVIQVIRPSRQISPKFQVLWGIVMTLMGFVKTYPQLVGVRVCLGVAEAGIYPVVYQQHHSSLTMWYPRYMYQYRFALFCGSATLAGAFSGLLAYAINFMSGDSSLEGWSWIFIIEGLATVVVGFVAFLVMADYPSTAKFLTAEERAFVIQRQRMSKVPFLGSLMENVCVVREGAKDEGHHVSRQVWAAFTDWQVWALSVVQISVTVPLYGITYFLPFGYSTSISQLLTIPPYAIATVVLFTFAYYSDKLKLRSPFVFAGQIIALIGFIINISDAPSGVKYFGTHLCVIGSYVAPPGAISWLANNLEGRYKRSVGMALQIAVGNLGGAVASNIFRTQDAPRYVLGHGLEIMFLGMGLVALPVTVLVYKWINAQRDLAALEGEERHKAQEGGEGLREVEFIGDRDPSFRYTV</sequence>
<reference evidence="11" key="2">
    <citation type="submission" date="2015-01" db="EMBL/GenBank/DDBJ databases">
        <title>Evolutionary Origins and Diversification of the Mycorrhizal Mutualists.</title>
        <authorList>
            <consortium name="DOE Joint Genome Institute"/>
            <consortium name="Mycorrhizal Genomics Consortium"/>
            <person name="Kohler A."/>
            <person name="Kuo A."/>
            <person name="Nagy L.G."/>
            <person name="Floudas D."/>
            <person name="Copeland A."/>
            <person name="Barry K.W."/>
            <person name="Cichocki N."/>
            <person name="Veneault-Fourrey C."/>
            <person name="LaButti K."/>
            <person name="Lindquist E.A."/>
            <person name="Lipzen A."/>
            <person name="Lundell T."/>
            <person name="Morin E."/>
            <person name="Murat C."/>
            <person name="Riley R."/>
            <person name="Ohm R."/>
            <person name="Sun H."/>
            <person name="Tunlid A."/>
            <person name="Henrissat B."/>
            <person name="Grigoriev I.V."/>
            <person name="Hibbett D.S."/>
            <person name="Martin F."/>
        </authorList>
    </citation>
    <scope>NUCLEOTIDE SEQUENCE [LARGE SCALE GENOMIC DNA]</scope>
    <source>
        <strain evidence="11">ATCC 200175</strain>
    </source>
</reference>
<evidence type="ECO:0000256" key="4">
    <source>
        <dbReference type="ARBA" id="ARBA00022989"/>
    </source>
</evidence>
<reference evidence="10 11" key="1">
    <citation type="submission" date="2014-06" db="EMBL/GenBank/DDBJ databases">
        <authorList>
            <consortium name="DOE Joint Genome Institute"/>
            <person name="Kuo A."/>
            <person name="Kohler A."/>
            <person name="Nagy L.G."/>
            <person name="Floudas D."/>
            <person name="Copeland A."/>
            <person name="Barry K.W."/>
            <person name="Cichocki N."/>
            <person name="Veneault-Fourrey C."/>
            <person name="LaButti K."/>
            <person name="Lindquist E.A."/>
            <person name="Lipzen A."/>
            <person name="Lundell T."/>
            <person name="Morin E."/>
            <person name="Murat C."/>
            <person name="Sun H."/>
            <person name="Tunlid A."/>
            <person name="Henrissat B."/>
            <person name="Grigoriev I.V."/>
            <person name="Hibbett D.S."/>
            <person name="Martin F."/>
            <person name="Nordberg H.P."/>
            <person name="Cantor M.N."/>
            <person name="Hua S.X."/>
        </authorList>
    </citation>
    <scope>NUCLEOTIDE SEQUENCE [LARGE SCALE GENOMIC DNA]</scope>
    <source>
        <strain evidence="10 11">ATCC 200175</strain>
    </source>
</reference>
<dbReference type="Proteomes" id="UP000053647">
    <property type="component" value="Unassembled WGS sequence"/>
</dbReference>
<feature type="transmembrane region" description="Helical" evidence="8">
    <location>
        <begin position="457"/>
        <end position="478"/>
    </location>
</feature>
<feature type="compositionally biased region" description="Basic and acidic residues" evidence="7">
    <location>
        <begin position="23"/>
        <end position="33"/>
    </location>
</feature>
<dbReference type="PROSITE" id="PS50850">
    <property type="entry name" value="MFS"/>
    <property type="match status" value="1"/>
</dbReference>
<dbReference type="GO" id="GO:0022857">
    <property type="term" value="F:transmembrane transporter activity"/>
    <property type="evidence" value="ECO:0007669"/>
    <property type="project" value="InterPro"/>
</dbReference>
<dbReference type="GO" id="GO:0016020">
    <property type="term" value="C:membrane"/>
    <property type="evidence" value="ECO:0007669"/>
    <property type="project" value="UniProtKB-SubCell"/>
</dbReference>
<feature type="transmembrane region" description="Helical" evidence="8">
    <location>
        <begin position="148"/>
        <end position="166"/>
    </location>
</feature>
<dbReference type="PANTHER" id="PTHR43791">
    <property type="entry name" value="PERMEASE-RELATED"/>
    <property type="match status" value="1"/>
</dbReference>
<dbReference type="SUPFAM" id="SSF103473">
    <property type="entry name" value="MFS general substrate transporter"/>
    <property type="match status" value="1"/>
</dbReference>
<keyword evidence="5 8" id="KW-0472">Membrane</keyword>
<evidence type="ECO:0000256" key="8">
    <source>
        <dbReference type="SAM" id="Phobius"/>
    </source>
</evidence>
<feature type="transmembrane region" description="Helical" evidence="8">
    <location>
        <begin position="187"/>
        <end position="208"/>
    </location>
</feature>
<protein>
    <recommendedName>
        <fullName evidence="9">Major facilitator superfamily (MFS) profile domain-containing protein</fullName>
    </recommendedName>
</protein>
<feature type="transmembrane region" description="Helical" evidence="8">
    <location>
        <begin position="367"/>
        <end position="384"/>
    </location>
</feature>
<keyword evidence="3 8" id="KW-0812">Transmembrane</keyword>
<dbReference type="FunFam" id="1.20.1250.20:FF:000018">
    <property type="entry name" value="MFS transporter permease"/>
    <property type="match status" value="1"/>
</dbReference>
<feature type="domain" description="Major facilitator superfamily (MFS) profile" evidence="9">
    <location>
        <begin position="54"/>
        <end position="485"/>
    </location>
</feature>
<feature type="region of interest" description="Disordered" evidence="7">
    <location>
        <begin position="1"/>
        <end position="33"/>
    </location>
</feature>
<comment type="similarity">
    <text evidence="6">Belongs to the major facilitator superfamily. Allantoate permease family.</text>
</comment>
<feature type="transmembrane region" description="Helical" evidence="8">
    <location>
        <begin position="304"/>
        <end position="323"/>
    </location>
</feature>
<feature type="transmembrane region" description="Helical" evidence="8">
    <location>
        <begin position="425"/>
        <end position="445"/>
    </location>
</feature>
<gene>
    <name evidence="10" type="ORF">PAXINDRAFT_90102</name>
</gene>
<keyword evidence="11" id="KW-1185">Reference proteome</keyword>
<dbReference type="FunFam" id="1.20.1250.20:FF:000068">
    <property type="entry name" value="MFS general substrate transporter"/>
    <property type="match status" value="1"/>
</dbReference>
<keyword evidence="4 8" id="KW-1133">Transmembrane helix</keyword>
<name>A0A0C9TI89_PAXIN</name>
<evidence type="ECO:0000256" key="7">
    <source>
        <dbReference type="SAM" id="MobiDB-lite"/>
    </source>
</evidence>
<feature type="transmembrane region" description="Helical" evidence="8">
    <location>
        <begin position="124"/>
        <end position="142"/>
    </location>
</feature>
<evidence type="ECO:0000256" key="2">
    <source>
        <dbReference type="ARBA" id="ARBA00022448"/>
    </source>
</evidence>
<feature type="transmembrane region" description="Helical" evidence="8">
    <location>
        <begin position="54"/>
        <end position="75"/>
    </location>
</feature>
<evidence type="ECO:0000259" key="9">
    <source>
        <dbReference type="PROSITE" id="PS50850"/>
    </source>
</evidence>
<feature type="transmembrane region" description="Helical" evidence="8">
    <location>
        <begin position="335"/>
        <end position="355"/>
    </location>
</feature>
<evidence type="ECO:0000256" key="6">
    <source>
        <dbReference type="ARBA" id="ARBA00037968"/>
    </source>
</evidence>
<dbReference type="Gene3D" id="1.20.1250.20">
    <property type="entry name" value="MFS general substrate transporter like domains"/>
    <property type="match status" value="2"/>
</dbReference>
<comment type="subcellular location">
    <subcellularLocation>
        <location evidence="1">Membrane</location>
        <topology evidence="1">Multi-pass membrane protein</topology>
    </subcellularLocation>
</comment>
<dbReference type="InterPro" id="IPR020846">
    <property type="entry name" value="MFS_dom"/>
</dbReference>